<evidence type="ECO:0000256" key="2">
    <source>
        <dbReference type="SAM" id="MobiDB-lite"/>
    </source>
</evidence>
<sequence>MPLTPSCPLGSKPFRGLALKPVSPHTVRCRVDQPLEHPLVLGFQTGQAGQPLHVRELTRPMLDEGLWATAGKTPEATVSSRLSMSLKNQGEASLFIQTAPATFTLRPAAASVPTSDLDVDAVAPPPPLRRPAPEPSRTRPKCDLLRQRQPPALPGAH</sequence>
<feature type="domain" description="HTH HARE-type" evidence="3">
    <location>
        <begin position="32"/>
        <end position="108"/>
    </location>
</feature>
<comment type="caution">
    <text evidence="4">The sequence shown here is derived from an EMBL/GenBank/DDBJ whole genome shotgun (WGS) entry which is preliminary data.</text>
</comment>
<dbReference type="RefSeq" id="WP_380061876.1">
    <property type="nucleotide sequence ID" value="NZ_JBHSEI010000007.1"/>
</dbReference>
<proteinExistence type="predicted"/>
<evidence type="ECO:0000259" key="3">
    <source>
        <dbReference type="PROSITE" id="PS51913"/>
    </source>
</evidence>
<dbReference type="PROSITE" id="PS51913">
    <property type="entry name" value="HTH_HARE"/>
    <property type="match status" value="1"/>
</dbReference>
<accession>A0ABV9IB01</accession>
<keyword evidence="5" id="KW-1185">Reference proteome</keyword>
<keyword evidence="1" id="KW-0804">Transcription</keyword>
<dbReference type="Proteomes" id="UP001595952">
    <property type="component" value="Unassembled WGS sequence"/>
</dbReference>
<evidence type="ECO:0000313" key="4">
    <source>
        <dbReference type="EMBL" id="MFC4638875.1"/>
    </source>
</evidence>
<feature type="compositionally biased region" description="Basic and acidic residues" evidence="2">
    <location>
        <begin position="136"/>
        <end position="146"/>
    </location>
</feature>
<evidence type="ECO:0000256" key="1">
    <source>
        <dbReference type="ARBA" id="ARBA00023163"/>
    </source>
</evidence>
<dbReference type="EMBL" id="JBHSEI010000007">
    <property type="protein sequence ID" value="MFC4638875.1"/>
    <property type="molecule type" value="Genomic_DNA"/>
</dbReference>
<dbReference type="InterPro" id="IPR007759">
    <property type="entry name" value="Asxl_HARE-HTH"/>
</dbReference>
<reference evidence="5" key="1">
    <citation type="journal article" date="2019" name="Int. J. Syst. Evol. Microbiol.">
        <title>The Global Catalogue of Microorganisms (GCM) 10K type strain sequencing project: providing services to taxonomists for standard genome sequencing and annotation.</title>
        <authorList>
            <consortium name="The Broad Institute Genomics Platform"/>
            <consortium name="The Broad Institute Genome Sequencing Center for Infectious Disease"/>
            <person name="Wu L."/>
            <person name="Ma J."/>
        </authorList>
    </citation>
    <scope>NUCLEOTIDE SEQUENCE [LARGE SCALE GENOMIC DNA]</scope>
    <source>
        <strain evidence="5">CCUG 55995</strain>
    </source>
</reference>
<name>A0ABV9IB01_9DEIO</name>
<organism evidence="4 5">
    <name type="scientific">Deinococcus hohokamensis</name>
    <dbReference type="NCBI Taxonomy" id="309883"/>
    <lineage>
        <taxon>Bacteria</taxon>
        <taxon>Thermotogati</taxon>
        <taxon>Deinococcota</taxon>
        <taxon>Deinococci</taxon>
        <taxon>Deinococcales</taxon>
        <taxon>Deinococcaceae</taxon>
        <taxon>Deinococcus</taxon>
    </lineage>
</organism>
<protein>
    <submittedName>
        <fullName evidence="4">Winged helix-turn-helix domain-containing protein</fullName>
    </submittedName>
</protein>
<evidence type="ECO:0000313" key="5">
    <source>
        <dbReference type="Proteomes" id="UP001595952"/>
    </source>
</evidence>
<feature type="region of interest" description="Disordered" evidence="2">
    <location>
        <begin position="110"/>
        <end position="157"/>
    </location>
</feature>
<dbReference type="Pfam" id="PF05066">
    <property type="entry name" value="HARE-HTH"/>
    <property type="match status" value="1"/>
</dbReference>
<gene>
    <name evidence="4" type="ORF">ACFO0D_11045</name>
</gene>
<feature type="compositionally biased region" description="Pro residues" evidence="2">
    <location>
        <begin position="123"/>
        <end position="134"/>
    </location>
</feature>